<proteinExistence type="predicted"/>
<dbReference type="GO" id="GO:0000166">
    <property type="term" value="F:nucleotide binding"/>
    <property type="evidence" value="ECO:0007669"/>
    <property type="project" value="InterPro"/>
</dbReference>
<organism evidence="2 3">
    <name type="scientific">Parapedobacter indicus</name>
    <dbReference type="NCBI Taxonomy" id="1477437"/>
    <lineage>
        <taxon>Bacteria</taxon>
        <taxon>Pseudomonadati</taxon>
        <taxon>Bacteroidota</taxon>
        <taxon>Sphingobacteriia</taxon>
        <taxon>Sphingobacteriales</taxon>
        <taxon>Sphingobacteriaceae</taxon>
        <taxon>Parapedobacter</taxon>
    </lineage>
</organism>
<name>A0A1I3FRJ4_9SPHI</name>
<dbReference type="EMBL" id="FOQO01000002">
    <property type="protein sequence ID" value="SFI13830.1"/>
    <property type="molecule type" value="Genomic_DNA"/>
</dbReference>
<gene>
    <name evidence="2" type="ORF">SAMN05444682_102463</name>
</gene>
<protein>
    <submittedName>
        <fullName evidence="2">Predicted dehydrogenase</fullName>
    </submittedName>
</protein>
<evidence type="ECO:0000313" key="2">
    <source>
        <dbReference type="EMBL" id="SFI13830.1"/>
    </source>
</evidence>
<dbReference type="InterPro" id="IPR000683">
    <property type="entry name" value="Gfo/Idh/MocA-like_OxRdtase_N"/>
</dbReference>
<accession>A0A1I3FRJ4</accession>
<dbReference type="Gene3D" id="3.40.50.720">
    <property type="entry name" value="NAD(P)-binding Rossmann-like Domain"/>
    <property type="match status" value="1"/>
</dbReference>
<dbReference type="Proteomes" id="UP000198670">
    <property type="component" value="Unassembled WGS sequence"/>
</dbReference>
<dbReference type="InterPro" id="IPR036291">
    <property type="entry name" value="NAD(P)-bd_dom_sf"/>
</dbReference>
<reference evidence="2 3" key="1">
    <citation type="submission" date="2016-10" db="EMBL/GenBank/DDBJ databases">
        <authorList>
            <person name="de Groot N.N."/>
        </authorList>
    </citation>
    <scope>NUCLEOTIDE SEQUENCE [LARGE SCALE GENOMIC DNA]</scope>
    <source>
        <strain evidence="2 3">RK1</strain>
    </source>
</reference>
<dbReference type="Pfam" id="PF01408">
    <property type="entry name" value="GFO_IDH_MocA"/>
    <property type="match status" value="1"/>
</dbReference>
<dbReference type="STRING" id="1477437.SAMN05444682_102463"/>
<evidence type="ECO:0000313" key="3">
    <source>
        <dbReference type="Proteomes" id="UP000198670"/>
    </source>
</evidence>
<keyword evidence="3" id="KW-1185">Reference proteome</keyword>
<dbReference type="PANTHER" id="PTHR43818:SF9">
    <property type="entry name" value="HYPOTHETICAL OXIDOREDUCTASE"/>
    <property type="match status" value="1"/>
</dbReference>
<sequence>MGVGLSAMSIANVGFSREAVAGKRVGIIGLDTSHSIAFAKALNASQPDSKLNGYRVVAAYPYGSKTIESSAKRIPGYIDEVKNLGVAIVDSIEALLDQVDVVLLETNDGRLHLEQAIPVFKAGKRVFIDKPIAASLADTKAIFAAAKQHNVPTFSSSSLRYVENISDLAAGKLIGDITGVDAFAPATLEATHPDLFWYGIHGVEMLFALLGTGCKEVRRTFAEGTDIVVGTWSDGRVGVFRGIRAGKGGYGGMAYGTEGQQAIGKFGGYLPLLYRIVDFFDTGIVPVNPAETTELVAFMAAADESKRKGGVAVNVQNLLNS</sequence>
<dbReference type="AlphaFoldDB" id="A0A1I3FRJ4"/>
<dbReference type="PANTHER" id="PTHR43818">
    <property type="entry name" value="BCDNA.GH03377"/>
    <property type="match status" value="1"/>
</dbReference>
<dbReference type="InterPro" id="IPR050463">
    <property type="entry name" value="Gfo/Idh/MocA_oxidrdct_glycsds"/>
</dbReference>
<evidence type="ECO:0000259" key="1">
    <source>
        <dbReference type="Pfam" id="PF01408"/>
    </source>
</evidence>
<dbReference type="SUPFAM" id="SSF51735">
    <property type="entry name" value="NAD(P)-binding Rossmann-fold domains"/>
    <property type="match status" value="1"/>
</dbReference>
<feature type="domain" description="Gfo/Idh/MocA-like oxidoreductase N-terminal" evidence="1">
    <location>
        <begin position="24"/>
        <end position="152"/>
    </location>
</feature>